<name>A0A9P1CET2_9DINO</name>
<keyword evidence="3" id="KW-0560">Oxidoreductase</keyword>
<evidence type="ECO:0000313" key="3">
    <source>
        <dbReference type="EMBL" id="CAL4777433.1"/>
    </source>
</evidence>
<dbReference type="GO" id="GO:0051213">
    <property type="term" value="F:dioxygenase activity"/>
    <property type="evidence" value="ECO:0007669"/>
    <property type="project" value="UniProtKB-KW"/>
</dbReference>
<comment type="caution">
    <text evidence="2">The sequence shown here is derived from an EMBL/GenBank/DDBJ whole genome shotgun (WGS) entry which is preliminary data.</text>
</comment>
<proteinExistence type="predicted"/>
<gene>
    <name evidence="2" type="ORF">C1SCF055_LOCUS17140</name>
</gene>
<evidence type="ECO:0000313" key="2">
    <source>
        <dbReference type="EMBL" id="CAI3990121.1"/>
    </source>
</evidence>
<accession>A0A9P1CET2</accession>
<dbReference type="EMBL" id="CAMXCT030001443">
    <property type="protein sequence ID" value="CAL4777433.1"/>
    <property type="molecule type" value="Genomic_DNA"/>
</dbReference>
<dbReference type="Proteomes" id="UP001152797">
    <property type="component" value="Unassembled WGS sequence"/>
</dbReference>
<keyword evidence="4" id="KW-1185">Reference proteome</keyword>
<keyword evidence="1" id="KW-0175">Coiled coil</keyword>
<dbReference type="OrthoDB" id="439282at2759"/>
<dbReference type="EMBL" id="CAMXCT020001443">
    <property type="protein sequence ID" value="CAL1143496.1"/>
    <property type="molecule type" value="Genomic_DNA"/>
</dbReference>
<protein>
    <submittedName>
        <fullName evidence="3">Alpha-ketoglutarate-dependent dioxygenase alkB-like 3</fullName>
    </submittedName>
</protein>
<reference evidence="2" key="1">
    <citation type="submission" date="2022-10" db="EMBL/GenBank/DDBJ databases">
        <authorList>
            <person name="Chen Y."/>
            <person name="Dougan E. K."/>
            <person name="Chan C."/>
            <person name="Rhodes N."/>
            <person name="Thang M."/>
        </authorList>
    </citation>
    <scope>NUCLEOTIDE SEQUENCE</scope>
</reference>
<evidence type="ECO:0000256" key="1">
    <source>
        <dbReference type="SAM" id="Coils"/>
    </source>
</evidence>
<feature type="coiled-coil region" evidence="1">
    <location>
        <begin position="24"/>
        <end position="51"/>
    </location>
</feature>
<evidence type="ECO:0000313" key="4">
    <source>
        <dbReference type="Proteomes" id="UP001152797"/>
    </source>
</evidence>
<dbReference type="EMBL" id="CAMXCT010001443">
    <property type="protein sequence ID" value="CAI3990121.1"/>
    <property type="molecule type" value="Genomic_DNA"/>
</dbReference>
<keyword evidence="3" id="KW-0223">Dioxygenase</keyword>
<dbReference type="AlphaFoldDB" id="A0A9P1CET2"/>
<organism evidence="2">
    <name type="scientific">Cladocopium goreaui</name>
    <dbReference type="NCBI Taxonomy" id="2562237"/>
    <lineage>
        <taxon>Eukaryota</taxon>
        <taxon>Sar</taxon>
        <taxon>Alveolata</taxon>
        <taxon>Dinophyceae</taxon>
        <taxon>Suessiales</taxon>
        <taxon>Symbiodiniaceae</taxon>
        <taxon>Cladocopium</taxon>
    </lineage>
</organism>
<reference evidence="3 4" key="2">
    <citation type="submission" date="2024-05" db="EMBL/GenBank/DDBJ databases">
        <authorList>
            <person name="Chen Y."/>
            <person name="Shah S."/>
            <person name="Dougan E. K."/>
            <person name="Thang M."/>
            <person name="Chan C."/>
        </authorList>
    </citation>
    <scope>NUCLEOTIDE SEQUENCE [LARGE SCALE GENOMIC DNA]</scope>
</reference>
<sequence length="299" mass="33772">MDATMGSIAPTGLKGKLAALEDFISMQNEELAAQRQEIESLRGDKAGIEEHYQGQLQELKKTMVGDVQRLQDEVKRHFVQQKAENQRTAPRFSSYLRSVGKTADRQSKLQLLSSKPSAEFSAWASVHQSSLMAGDDALSQVAKALKSLKENDQFHGALEQPPVFKAVRHWAGIERLKPEECEEWQSNSQLMFVLAELRRLEHYCRAAGMKVPLEQVLAGKDELPLPDGRRLRGGEIEIMKKETDETEDLPDLTPVDPRLWRKTFLWQIISAVTLALVMKISLWYQEEQTLASGNASMEL</sequence>